<dbReference type="KEGG" id="mph:MLP_27030"/>
<reference evidence="2 3" key="1">
    <citation type="submission" date="2011-05" db="EMBL/GenBank/DDBJ databases">
        <title>Whole genome sequence of Microlunatus phosphovorus NM-1.</title>
        <authorList>
            <person name="Hosoyama A."/>
            <person name="Sasaki K."/>
            <person name="Harada T."/>
            <person name="Igarashi R."/>
            <person name="Kawakoshi A."/>
            <person name="Sasagawa M."/>
            <person name="Fukada J."/>
            <person name="Nakamura S."/>
            <person name="Katano Y."/>
            <person name="Hanada S."/>
            <person name="Kamagata Y."/>
            <person name="Nakamura N."/>
            <person name="Yamazaki S."/>
            <person name="Fujita N."/>
        </authorList>
    </citation>
    <scope>NUCLEOTIDE SEQUENCE [LARGE SCALE GENOMIC DNA]</scope>
    <source>
        <strain evidence="3">ATCC 700054 / DSM 10555 / JCM 9379 / NBRC 101784 / NCIMB 13414 / VKM Ac-1990 / NM-1</strain>
    </source>
</reference>
<evidence type="ECO:0000313" key="2">
    <source>
        <dbReference type="EMBL" id="BAK35717.1"/>
    </source>
</evidence>
<name>F5XI48_MICPN</name>
<protein>
    <submittedName>
        <fullName evidence="2">Uncharacterized protein</fullName>
    </submittedName>
</protein>
<dbReference type="HOGENOM" id="CLU_1990086_0_0_11"/>
<dbReference type="EMBL" id="AP012204">
    <property type="protein sequence ID" value="BAK35717.1"/>
    <property type="molecule type" value="Genomic_DNA"/>
</dbReference>
<sequence length="125" mass="13789">MPSDPPAQTLQQPAQGRVELVADAATASRHDLGQGHHGIDRRRLAGVQRQILERNHRLMGRHQRGQPLSGRLRRLWSPILGSAGQADPAQIAVFHRHHPSQPRSPSLGPPVSITRSRSLGLDPWL</sequence>
<evidence type="ECO:0000313" key="3">
    <source>
        <dbReference type="Proteomes" id="UP000007947"/>
    </source>
</evidence>
<evidence type="ECO:0000256" key="1">
    <source>
        <dbReference type="SAM" id="MobiDB-lite"/>
    </source>
</evidence>
<keyword evidence="3" id="KW-1185">Reference proteome</keyword>
<dbReference type="Proteomes" id="UP000007947">
    <property type="component" value="Chromosome"/>
</dbReference>
<dbReference type="AlphaFoldDB" id="F5XI48"/>
<accession>F5XI48</accession>
<gene>
    <name evidence="2" type="ordered locus">MLP_27030</name>
</gene>
<feature type="region of interest" description="Disordered" evidence="1">
    <location>
        <begin position="87"/>
        <end position="114"/>
    </location>
</feature>
<organism evidence="2 3">
    <name type="scientific">Microlunatus phosphovorus (strain ATCC 700054 / DSM 10555 / JCM 9379 / NBRC 101784 / NCIMB 13414 / VKM Ac-1990 / NM-1)</name>
    <dbReference type="NCBI Taxonomy" id="1032480"/>
    <lineage>
        <taxon>Bacteria</taxon>
        <taxon>Bacillati</taxon>
        <taxon>Actinomycetota</taxon>
        <taxon>Actinomycetes</taxon>
        <taxon>Propionibacteriales</taxon>
        <taxon>Propionibacteriaceae</taxon>
        <taxon>Microlunatus</taxon>
    </lineage>
</organism>
<dbReference type="STRING" id="1032480.MLP_27030"/>
<proteinExistence type="predicted"/>